<feature type="transmembrane region" description="Helical" evidence="2">
    <location>
        <begin position="144"/>
        <end position="171"/>
    </location>
</feature>
<gene>
    <name evidence="3" type="ORF">OCBIM_22012299mg</name>
</gene>
<feature type="region of interest" description="Disordered" evidence="1">
    <location>
        <begin position="16"/>
        <end position="52"/>
    </location>
</feature>
<feature type="transmembrane region" description="Helical" evidence="2">
    <location>
        <begin position="117"/>
        <end position="138"/>
    </location>
</feature>
<keyword evidence="2" id="KW-1133">Transmembrane helix</keyword>
<sequence length="276" mass="29820">MSSQTMNDCTMSDYYSSNNNYDASDPSPAYMMPPPTPPPPPSPPPPPITTSTTLNCRTSATTSTSTTAATTTNSNSNTSNVCRAIGRGRCCRDSCSQRCRGWKIEEPGGPKLWRQMVIGFVSAACVGLIMFSLGSIFISEAVRSRISITIMLCIMGMVCGAIILVGVVILGKLFISRDLRRPPQPTHACFQTCSVVYTHSQDQISPVFMDPPPAYDTIAYEPHPNIGLIDLGRSTTSDTILTTVDIHRDGRAVILQPPKYSDVATPLPSYESVTAE</sequence>
<dbReference type="AlphaFoldDB" id="A0A0L8FNY7"/>
<dbReference type="OMA" id="CVMGMVC"/>
<protein>
    <submittedName>
        <fullName evidence="3">Uncharacterized protein</fullName>
    </submittedName>
</protein>
<organism evidence="3">
    <name type="scientific">Octopus bimaculoides</name>
    <name type="common">California two-spotted octopus</name>
    <dbReference type="NCBI Taxonomy" id="37653"/>
    <lineage>
        <taxon>Eukaryota</taxon>
        <taxon>Metazoa</taxon>
        <taxon>Spiralia</taxon>
        <taxon>Lophotrochozoa</taxon>
        <taxon>Mollusca</taxon>
        <taxon>Cephalopoda</taxon>
        <taxon>Coleoidea</taxon>
        <taxon>Octopodiformes</taxon>
        <taxon>Octopoda</taxon>
        <taxon>Incirrata</taxon>
        <taxon>Octopodidae</taxon>
        <taxon>Octopus</taxon>
    </lineage>
</organism>
<feature type="compositionally biased region" description="Pro residues" evidence="1">
    <location>
        <begin position="31"/>
        <end position="48"/>
    </location>
</feature>
<keyword evidence="2" id="KW-0812">Transmembrane</keyword>
<evidence type="ECO:0000256" key="1">
    <source>
        <dbReference type="SAM" id="MobiDB-lite"/>
    </source>
</evidence>
<proteinExistence type="predicted"/>
<dbReference type="OrthoDB" id="6046315at2759"/>
<evidence type="ECO:0000256" key="2">
    <source>
        <dbReference type="SAM" id="Phobius"/>
    </source>
</evidence>
<accession>A0A0L8FNY7</accession>
<evidence type="ECO:0000313" key="3">
    <source>
        <dbReference type="EMBL" id="KOF66431.1"/>
    </source>
</evidence>
<dbReference type="EMBL" id="KQ428115">
    <property type="protein sequence ID" value="KOF66431.1"/>
    <property type="molecule type" value="Genomic_DNA"/>
</dbReference>
<keyword evidence="2" id="KW-0472">Membrane</keyword>
<dbReference type="KEGG" id="obi:106882091"/>
<reference evidence="3" key="1">
    <citation type="submission" date="2015-07" db="EMBL/GenBank/DDBJ databases">
        <title>MeaNS - Measles Nucleotide Surveillance Program.</title>
        <authorList>
            <person name="Tran T."/>
            <person name="Druce J."/>
        </authorList>
    </citation>
    <scope>NUCLEOTIDE SEQUENCE</scope>
    <source>
        <strain evidence="3">UCB-OBI-ISO-001</strain>
        <tissue evidence="3">Gonad</tissue>
    </source>
</reference>
<name>A0A0L8FNY7_OCTBM</name>